<feature type="chain" id="PRO_5015906615" evidence="1">
    <location>
        <begin position="27"/>
        <end position="334"/>
    </location>
</feature>
<gene>
    <name evidence="3" type="ORF">DFP82_102345</name>
</gene>
<dbReference type="OrthoDB" id="8751277at2"/>
<feature type="signal peptide" evidence="1">
    <location>
        <begin position="1"/>
        <end position="26"/>
    </location>
</feature>
<comment type="caution">
    <text evidence="3">The sequence shown here is derived from an EMBL/GenBank/DDBJ whole genome shotgun (WGS) entry which is preliminary data.</text>
</comment>
<name>A0A2V4V6D1_9GAMM</name>
<dbReference type="Proteomes" id="UP000247746">
    <property type="component" value="Unassembled WGS sequence"/>
</dbReference>
<feature type="domain" description="Spore coat protein U/FanG" evidence="2">
    <location>
        <begin position="194"/>
        <end position="330"/>
    </location>
</feature>
<evidence type="ECO:0000259" key="2">
    <source>
        <dbReference type="Pfam" id="PF05229"/>
    </source>
</evidence>
<keyword evidence="4" id="KW-1185">Reference proteome</keyword>
<evidence type="ECO:0000313" key="4">
    <source>
        <dbReference type="Proteomes" id="UP000247746"/>
    </source>
</evidence>
<dbReference type="Pfam" id="PF05229">
    <property type="entry name" value="SCPU"/>
    <property type="match status" value="1"/>
</dbReference>
<keyword evidence="1" id="KW-0732">Signal</keyword>
<dbReference type="SMART" id="SM00972">
    <property type="entry name" value="SCPU"/>
    <property type="match status" value="1"/>
</dbReference>
<evidence type="ECO:0000256" key="1">
    <source>
        <dbReference type="SAM" id="SignalP"/>
    </source>
</evidence>
<dbReference type="PANTHER" id="PTHR37089:SF1">
    <property type="entry name" value="MEMBRANE PROTEIN"/>
    <property type="match status" value="1"/>
</dbReference>
<keyword evidence="3" id="KW-0167">Capsid protein</keyword>
<dbReference type="InterPro" id="IPR007893">
    <property type="entry name" value="Spore_coat_U/FanG"/>
</dbReference>
<dbReference type="RefSeq" id="WP_110922540.1">
    <property type="nucleotide sequence ID" value="NZ_QJSU01000002.1"/>
</dbReference>
<evidence type="ECO:0000313" key="3">
    <source>
        <dbReference type="EMBL" id="PYE40380.1"/>
    </source>
</evidence>
<proteinExistence type="predicted"/>
<organism evidence="3 4">
    <name type="scientific">Psychrobacter fozii</name>
    <dbReference type="NCBI Taxonomy" id="198480"/>
    <lineage>
        <taxon>Bacteria</taxon>
        <taxon>Pseudomonadati</taxon>
        <taxon>Pseudomonadota</taxon>
        <taxon>Gammaproteobacteria</taxon>
        <taxon>Moraxellales</taxon>
        <taxon>Moraxellaceae</taxon>
        <taxon>Psychrobacter</taxon>
    </lineage>
</organism>
<accession>A0A2V4V6D1</accession>
<protein>
    <submittedName>
        <fullName evidence="3">Spore coat protein U-like protein</fullName>
    </submittedName>
</protein>
<reference evidence="3 4" key="1">
    <citation type="submission" date="2018-06" db="EMBL/GenBank/DDBJ databases">
        <title>Genomic Encyclopedia of Type Strains, Phase III (KMG-III): the genomes of soil and plant-associated and newly described type strains.</title>
        <authorList>
            <person name="Whitman W."/>
        </authorList>
    </citation>
    <scope>NUCLEOTIDE SEQUENCE [LARGE SCALE GENOMIC DNA]</scope>
    <source>
        <strain evidence="3 4">CECT 5889</strain>
    </source>
</reference>
<dbReference type="EMBL" id="QJSU01000002">
    <property type="protein sequence ID" value="PYE40380.1"/>
    <property type="molecule type" value="Genomic_DNA"/>
</dbReference>
<dbReference type="InterPro" id="IPR053167">
    <property type="entry name" value="Spore_coat_component"/>
</dbReference>
<keyword evidence="3" id="KW-0946">Virion</keyword>
<dbReference type="AlphaFoldDB" id="A0A2V4V6D1"/>
<sequence length="334" mass="35639">MKLRQWHYGLLLLPIVLWLSINSAHADITCTASMNTGTVNISNTITPSNANNAQITGTLTYSCTNNALSERYASVCLGVDGGDYNSAILHPRYMTGPNGSKLAFTMTLPNGALWGNDNDSVYKPNSFLIPPNTTVTGHVVINVSLLPNFGNTVASQGVHSSDFSGNHTTLTYQSHIDQTTSDCEKSPYEQRDFPFKVQATVINECKINTTSDIILGSRPASATSFIGSNNRAIDMTCTSGALYNIGLAPSNGDVTGRGVMIDTGSNNYLLPYQLLSNSSGRVWGNNGSTYATLTNGVTGEGNGTAQLHTVYVTVPNSDVKPASYSDTVTVHVNY</sequence>
<dbReference type="PANTHER" id="PTHR37089">
    <property type="entry name" value="PROTEIN U-RELATED"/>
    <property type="match status" value="1"/>
</dbReference>